<proteinExistence type="predicted"/>
<name>A0ACC0BZA0_CATRO</name>
<evidence type="ECO:0000313" key="2">
    <source>
        <dbReference type="Proteomes" id="UP001060085"/>
    </source>
</evidence>
<dbReference type="Proteomes" id="UP001060085">
    <property type="component" value="Linkage Group LG02"/>
</dbReference>
<protein>
    <submittedName>
        <fullName evidence="1">Uncharacterized protein</fullName>
    </submittedName>
</protein>
<reference evidence="2" key="1">
    <citation type="journal article" date="2023" name="Nat. Plants">
        <title>Single-cell RNA sequencing provides a high-resolution roadmap for understanding the multicellular compartmentation of specialized metabolism.</title>
        <authorList>
            <person name="Sun S."/>
            <person name="Shen X."/>
            <person name="Li Y."/>
            <person name="Li Y."/>
            <person name="Wang S."/>
            <person name="Li R."/>
            <person name="Zhang H."/>
            <person name="Shen G."/>
            <person name="Guo B."/>
            <person name="Wei J."/>
            <person name="Xu J."/>
            <person name="St-Pierre B."/>
            <person name="Chen S."/>
            <person name="Sun C."/>
        </authorList>
    </citation>
    <scope>NUCLEOTIDE SEQUENCE [LARGE SCALE GENOMIC DNA]</scope>
</reference>
<gene>
    <name evidence="1" type="ORF">M9H77_08973</name>
</gene>
<dbReference type="EMBL" id="CM044702">
    <property type="protein sequence ID" value="KAI5678023.1"/>
    <property type="molecule type" value="Genomic_DNA"/>
</dbReference>
<sequence length="276" mass="29964">MSSIVFPPSASVKESSLLSTSFISHKTLNRTQSVAKISSAIAKGSSRRVILASSVNSAVSPVLNSSHTKASTNPIVVIDNYDSFTYNLCQYLGELGCNFEVYRNDELTVDQLKKKNPRGLLISPGPGTPQDSGISLQTVLELGPSVPLFGVCMGLQCIGEAFGGKIVRSPFGVMHGKSSPVYYNEGGEDGLLAGLSNPFTAGRYHSLVIEKETFPSDKLEITAWTEDGLIMAARHKVYKHLQGVQFHPESIITDEGRTIVRNFIKLIERKEAESQN</sequence>
<evidence type="ECO:0000313" key="1">
    <source>
        <dbReference type="EMBL" id="KAI5678023.1"/>
    </source>
</evidence>
<accession>A0ACC0BZA0</accession>
<keyword evidence="2" id="KW-1185">Reference proteome</keyword>
<organism evidence="1 2">
    <name type="scientific">Catharanthus roseus</name>
    <name type="common">Madagascar periwinkle</name>
    <name type="synonym">Vinca rosea</name>
    <dbReference type="NCBI Taxonomy" id="4058"/>
    <lineage>
        <taxon>Eukaryota</taxon>
        <taxon>Viridiplantae</taxon>
        <taxon>Streptophyta</taxon>
        <taxon>Embryophyta</taxon>
        <taxon>Tracheophyta</taxon>
        <taxon>Spermatophyta</taxon>
        <taxon>Magnoliopsida</taxon>
        <taxon>eudicotyledons</taxon>
        <taxon>Gunneridae</taxon>
        <taxon>Pentapetalae</taxon>
        <taxon>asterids</taxon>
        <taxon>lamiids</taxon>
        <taxon>Gentianales</taxon>
        <taxon>Apocynaceae</taxon>
        <taxon>Rauvolfioideae</taxon>
        <taxon>Vinceae</taxon>
        <taxon>Catharanthinae</taxon>
        <taxon>Catharanthus</taxon>
    </lineage>
</organism>
<comment type="caution">
    <text evidence="1">The sequence shown here is derived from an EMBL/GenBank/DDBJ whole genome shotgun (WGS) entry which is preliminary data.</text>
</comment>